<dbReference type="GO" id="GO:0005576">
    <property type="term" value="C:extracellular region"/>
    <property type="evidence" value="ECO:0007669"/>
    <property type="project" value="UniProtKB-SubCell"/>
</dbReference>
<evidence type="ECO:0000259" key="16">
    <source>
        <dbReference type="SMART" id="SM01192"/>
    </source>
</evidence>
<comment type="cofactor">
    <cofactor evidence="12">
        <name>Mg(2+)</name>
        <dbReference type="ChEBI" id="CHEBI:18420"/>
    </cofactor>
    <text evidence="12">Binds a second Mg(2+) ion via substrate during catalysis.</text>
</comment>
<comment type="function">
    <text evidence="12">Catalyzes the reversible conversion of 2-phosphoglycerate (2-PG) into phosphoenolpyruvate (PEP). It is essential for the degradation of carbohydrates via glycolysis.</text>
</comment>
<dbReference type="InterPro" id="IPR020810">
    <property type="entry name" value="Enolase_C"/>
</dbReference>
<dbReference type="PANTHER" id="PTHR11902">
    <property type="entry name" value="ENOLASE"/>
    <property type="match status" value="1"/>
</dbReference>
<dbReference type="Gene3D" id="3.30.390.10">
    <property type="entry name" value="Enolase-like, N-terminal domain"/>
    <property type="match status" value="1"/>
</dbReference>
<evidence type="ECO:0000256" key="4">
    <source>
        <dbReference type="ARBA" id="ARBA00017068"/>
    </source>
</evidence>
<dbReference type="PIRSF" id="PIRSF001400">
    <property type="entry name" value="Enolase"/>
    <property type="match status" value="1"/>
</dbReference>
<feature type="binding site" evidence="12">
    <location>
        <position position="394"/>
    </location>
    <ligand>
        <name>(2R)-2-phosphoglycerate</name>
        <dbReference type="ChEBI" id="CHEBI:58289"/>
    </ligand>
</feature>
<comment type="pathway">
    <text evidence="1 12">Carbohydrate degradation; glycolysis; pyruvate from D-glyceraldehyde 3-phosphate: step 4/5.</text>
</comment>
<comment type="cofactor">
    <cofactor evidence="15">
        <name>Mg(2+)</name>
        <dbReference type="ChEBI" id="CHEBI:18420"/>
    </cofactor>
    <text evidence="15">Mg(2+) is required for catalysis and for stabilizing the dimer.</text>
</comment>
<dbReference type="Gene3D" id="3.20.20.120">
    <property type="entry name" value="Enolase-like C-terminal domain"/>
    <property type="match status" value="1"/>
</dbReference>
<dbReference type="GO" id="GO:0000015">
    <property type="term" value="C:phosphopyruvate hydratase complex"/>
    <property type="evidence" value="ECO:0007669"/>
    <property type="project" value="InterPro"/>
</dbReference>
<feature type="binding site" evidence="14">
    <location>
        <position position="416"/>
    </location>
    <ligand>
        <name>substrate</name>
    </ligand>
</feature>
<dbReference type="PANTHER" id="PTHR11902:SF1">
    <property type="entry name" value="ENOLASE"/>
    <property type="match status" value="1"/>
</dbReference>
<dbReference type="SMART" id="SM01192">
    <property type="entry name" value="Enolase_C"/>
    <property type="match status" value="1"/>
</dbReference>
<dbReference type="HAMAP" id="MF_00318">
    <property type="entry name" value="Enolase"/>
    <property type="match status" value="1"/>
</dbReference>
<dbReference type="GO" id="GO:0000287">
    <property type="term" value="F:magnesium ion binding"/>
    <property type="evidence" value="ECO:0007669"/>
    <property type="project" value="UniProtKB-UniRule"/>
</dbReference>
<evidence type="ECO:0000256" key="2">
    <source>
        <dbReference type="ARBA" id="ARBA00009604"/>
    </source>
</evidence>
<dbReference type="FunFam" id="3.20.20.120:FF:000001">
    <property type="entry name" value="Enolase"/>
    <property type="match status" value="1"/>
</dbReference>
<reference evidence="18" key="2">
    <citation type="journal article" date="2021" name="PeerJ">
        <title>Extensive microbial diversity within the chicken gut microbiome revealed by metagenomics and culture.</title>
        <authorList>
            <person name="Gilroy R."/>
            <person name="Ravi A."/>
            <person name="Getino M."/>
            <person name="Pursley I."/>
            <person name="Horton D.L."/>
            <person name="Alikhan N.F."/>
            <person name="Baker D."/>
            <person name="Gharbi K."/>
            <person name="Hall N."/>
            <person name="Watson M."/>
            <person name="Adriaenssens E.M."/>
            <person name="Foster-Nyarko E."/>
            <person name="Jarju S."/>
            <person name="Secka A."/>
            <person name="Antonio M."/>
            <person name="Oren A."/>
            <person name="Chaudhuri R.R."/>
            <person name="La Ragione R."/>
            <person name="Hildebrand F."/>
            <person name="Pallen M.J."/>
        </authorList>
    </citation>
    <scope>NUCLEOTIDE SEQUENCE</scope>
    <source>
        <strain evidence="18">F6-4510</strain>
    </source>
</reference>
<evidence type="ECO:0000313" key="18">
    <source>
        <dbReference type="EMBL" id="MBO8434947.1"/>
    </source>
</evidence>
<dbReference type="GO" id="GO:0009986">
    <property type="term" value="C:cell surface"/>
    <property type="evidence" value="ECO:0007669"/>
    <property type="project" value="UniProtKB-SubCell"/>
</dbReference>
<dbReference type="SUPFAM" id="SSF54826">
    <property type="entry name" value="Enolase N-terminal domain-like"/>
    <property type="match status" value="1"/>
</dbReference>
<dbReference type="SUPFAM" id="SSF51604">
    <property type="entry name" value="Enolase C-terminal domain-like"/>
    <property type="match status" value="1"/>
</dbReference>
<comment type="caution">
    <text evidence="18">The sequence shown here is derived from an EMBL/GenBank/DDBJ whole genome shotgun (WGS) entry which is preliminary data.</text>
</comment>
<feature type="binding site" evidence="12">
    <location>
        <position position="416"/>
    </location>
    <ligand>
        <name>(2R)-2-phosphoglycerate</name>
        <dbReference type="ChEBI" id="CHEBI:58289"/>
    </ligand>
</feature>
<accession>A0A9D9H4K1</accession>
<dbReference type="NCBIfam" id="TIGR01060">
    <property type="entry name" value="eno"/>
    <property type="match status" value="1"/>
</dbReference>
<sequence length="457" mass="49972">MLNIYSFRWKDIKKGGDILKSYIEITDVFAREIIDSRGNPTVEVEVILEGEYIGRACVPSGASTGAFEACELRDGGSRYNGNGVLKAVENVNNILAKEIVGMNALDQRAIDQRLIALDGTHNKSNLGANAILGVSIAVAKASANALKMPLYQYLGGFNAHTLPVPMMNIMNGGKHADNTVDIQEFMIMPVGAFSFSEGLKMCCEIYHTLKGVLKSKGLSTAIGDEGGFAPDMGTAEEVLDTIKEAVEKAGYTFGKDIKIALDPASTELYNENTKLYYFAGESKKAGREITRTSDEMVEFWKDLCRKYPIVSIEDGLAEEDWDGWRKLTRELGDKVQLVGDDLFVTNTERLMKGIEQKAGNSILIKVNQIGTLTETFEAIGMAQKSGMTAVISHRSGETEDTTIADIAVAVNSGQIKTGAPCRTDRTAKYNRLLRIEEELCHTAGYLGNRAFKQKNSL</sequence>
<proteinExistence type="inferred from homology"/>
<feature type="binding site" evidence="12 15">
    <location>
        <position position="340"/>
    </location>
    <ligand>
        <name>Mg(2+)</name>
        <dbReference type="ChEBI" id="CHEBI:18420"/>
    </ligand>
</feature>
<reference evidence="18" key="1">
    <citation type="submission" date="2020-10" db="EMBL/GenBank/DDBJ databases">
        <authorList>
            <person name="Gilroy R."/>
        </authorList>
    </citation>
    <scope>NUCLEOTIDE SEQUENCE</scope>
    <source>
        <strain evidence="18">F6-4510</strain>
    </source>
</reference>
<dbReference type="SFLD" id="SFLDG00178">
    <property type="entry name" value="enolase"/>
    <property type="match status" value="1"/>
</dbReference>
<comment type="subcellular location">
    <subcellularLocation>
        <location evidence="12">Cytoplasm</location>
    </subcellularLocation>
    <subcellularLocation>
        <location evidence="12">Secreted</location>
    </subcellularLocation>
    <subcellularLocation>
        <location evidence="12">Cell surface</location>
    </subcellularLocation>
    <text evidence="12">Fractions of enolase are present in both the cytoplasm and on the cell surface.</text>
</comment>
<evidence type="ECO:0000256" key="15">
    <source>
        <dbReference type="PIRSR" id="PIRSR001400-3"/>
    </source>
</evidence>
<evidence type="ECO:0000256" key="13">
    <source>
        <dbReference type="PIRSR" id="PIRSR001400-1"/>
    </source>
</evidence>
<dbReference type="InterPro" id="IPR036849">
    <property type="entry name" value="Enolase-like_C_sf"/>
</dbReference>
<keyword evidence="10 12" id="KW-0456">Lyase</keyword>
<dbReference type="SFLD" id="SFLDS00001">
    <property type="entry name" value="Enolase"/>
    <property type="match status" value="1"/>
</dbReference>
<feature type="active site" description="Proton donor" evidence="12 13">
    <location>
        <position position="225"/>
    </location>
</feature>
<feature type="binding site" evidence="12 15">
    <location>
        <position position="262"/>
    </location>
    <ligand>
        <name>Mg(2+)</name>
        <dbReference type="ChEBI" id="CHEBI:18420"/>
    </ligand>
</feature>
<evidence type="ECO:0000256" key="1">
    <source>
        <dbReference type="ARBA" id="ARBA00005031"/>
    </source>
</evidence>
<feature type="active site" description="Proton acceptor" evidence="12 13">
    <location>
        <position position="365"/>
    </location>
</feature>
<evidence type="ECO:0000256" key="12">
    <source>
        <dbReference type="HAMAP-Rule" id="MF_00318"/>
    </source>
</evidence>
<dbReference type="FunFam" id="3.30.390.10:FF:000001">
    <property type="entry name" value="Enolase"/>
    <property type="match status" value="1"/>
</dbReference>
<feature type="binding site" evidence="14">
    <location>
        <position position="184"/>
    </location>
    <ligand>
        <name>substrate</name>
    </ligand>
</feature>
<feature type="binding site" evidence="14">
    <location>
        <position position="313"/>
    </location>
    <ligand>
        <name>substrate</name>
    </ligand>
</feature>
<dbReference type="PRINTS" id="PR00148">
    <property type="entry name" value="ENOLASE"/>
</dbReference>
<keyword evidence="8 12" id="KW-0460">Magnesium</keyword>
<feature type="domain" description="Enolase C-terminal TIM barrel" evidence="16">
    <location>
        <begin position="159"/>
        <end position="453"/>
    </location>
</feature>
<feature type="binding site" evidence="14">
    <location>
        <begin position="392"/>
        <end position="395"/>
    </location>
    <ligand>
        <name>substrate</name>
    </ligand>
</feature>
<dbReference type="InterPro" id="IPR029017">
    <property type="entry name" value="Enolase-like_N"/>
</dbReference>
<evidence type="ECO:0000256" key="10">
    <source>
        <dbReference type="ARBA" id="ARBA00023239"/>
    </source>
</evidence>
<feature type="binding site" evidence="14">
    <location>
        <position position="340"/>
    </location>
    <ligand>
        <name>substrate</name>
    </ligand>
</feature>
<feature type="binding site" evidence="12">
    <location>
        <position position="395"/>
    </location>
    <ligand>
        <name>(2R)-2-phosphoglycerate</name>
        <dbReference type="ChEBI" id="CHEBI:58289"/>
    </ligand>
</feature>
<evidence type="ECO:0000256" key="9">
    <source>
        <dbReference type="ARBA" id="ARBA00023152"/>
    </source>
</evidence>
<dbReference type="GO" id="GO:0006096">
    <property type="term" value="P:glycolytic process"/>
    <property type="evidence" value="ECO:0007669"/>
    <property type="project" value="UniProtKB-UniRule"/>
</dbReference>
<feature type="binding site" evidence="12">
    <location>
        <position position="365"/>
    </location>
    <ligand>
        <name>(2R)-2-phosphoglycerate</name>
        <dbReference type="ChEBI" id="CHEBI:58289"/>
    </ligand>
</feature>
<dbReference type="InterPro" id="IPR000941">
    <property type="entry name" value="Enolase"/>
</dbReference>
<evidence type="ECO:0000256" key="7">
    <source>
        <dbReference type="ARBA" id="ARBA00022723"/>
    </source>
</evidence>
<dbReference type="PROSITE" id="PS00164">
    <property type="entry name" value="ENOLASE"/>
    <property type="match status" value="1"/>
</dbReference>
<evidence type="ECO:0000256" key="14">
    <source>
        <dbReference type="PIRSR" id="PIRSR001400-2"/>
    </source>
</evidence>
<dbReference type="Pfam" id="PF03952">
    <property type="entry name" value="Enolase_N"/>
    <property type="match status" value="1"/>
</dbReference>
<evidence type="ECO:0000256" key="5">
    <source>
        <dbReference type="ARBA" id="ARBA00022490"/>
    </source>
</evidence>
<dbReference type="GO" id="GO:0004634">
    <property type="term" value="F:phosphopyruvate hydratase activity"/>
    <property type="evidence" value="ECO:0007669"/>
    <property type="project" value="UniProtKB-UniRule"/>
</dbReference>
<dbReference type="Pfam" id="PF00113">
    <property type="entry name" value="Enolase_C"/>
    <property type="match status" value="1"/>
</dbReference>
<keyword evidence="7 12" id="KW-0479">Metal-binding</keyword>
<dbReference type="SFLD" id="SFLDF00002">
    <property type="entry name" value="enolase"/>
    <property type="match status" value="1"/>
</dbReference>
<dbReference type="AlphaFoldDB" id="A0A9D9H4K1"/>
<dbReference type="InterPro" id="IPR020811">
    <property type="entry name" value="Enolase_N"/>
</dbReference>
<feature type="binding site" evidence="14">
    <location>
        <position position="175"/>
    </location>
    <ligand>
        <name>substrate</name>
    </ligand>
</feature>
<evidence type="ECO:0000256" key="8">
    <source>
        <dbReference type="ARBA" id="ARBA00022842"/>
    </source>
</evidence>
<feature type="domain" description="Enolase N-terminal" evidence="17">
    <location>
        <begin position="25"/>
        <end position="154"/>
    </location>
</feature>
<comment type="similarity">
    <text evidence="2 12">Belongs to the enolase family.</text>
</comment>
<keyword evidence="5 12" id="KW-0963">Cytoplasm</keyword>
<dbReference type="Proteomes" id="UP000823611">
    <property type="component" value="Unassembled WGS sequence"/>
</dbReference>
<dbReference type="CDD" id="cd03313">
    <property type="entry name" value="enolase"/>
    <property type="match status" value="1"/>
</dbReference>
<protein>
    <recommendedName>
        <fullName evidence="4 12">Enolase</fullName>
        <ecNumber evidence="3 12">4.2.1.11</ecNumber>
    </recommendedName>
    <alternativeName>
        <fullName evidence="12">2-phospho-D-glycerate hydro-lyase</fullName>
    </alternativeName>
    <alternativeName>
        <fullName evidence="12">2-phosphoglycerate dehydratase</fullName>
    </alternativeName>
</protein>
<name>A0A9D9H4K1_9FIRM</name>
<feature type="binding site" evidence="12 15">
    <location>
        <position position="313"/>
    </location>
    <ligand>
        <name>Mg(2+)</name>
        <dbReference type="ChEBI" id="CHEBI:18420"/>
    </ligand>
</feature>
<gene>
    <name evidence="12 18" type="primary">eno</name>
    <name evidence="18" type="ORF">IAC55_06475</name>
</gene>
<evidence type="ECO:0000256" key="3">
    <source>
        <dbReference type="ARBA" id="ARBA00012058"/>
    </source>
</evidence>
<evidence type="ECO:0000313" key="19">
    <source>
        <dbReference type="Proteomes" id="UP000823611"/>
    </source>
</evidence>
<comment type="catalytic activity">
    <reaction evidence="11">
        <text>(2R)-2-phosphoglycerate = phosphoenolpyruvate + H2O</text>
        <dbReference type="Rhea" id="RHEA:10164"/>
        <dbReference type="ChEBI" id="CHEBI:15377"/>
        <dbReference type="ChEBI" id="CHEBI:58289"/>
        <dbReference type="ChEBI" id="CHEBI:58702"/>
        <dbReference type="EC" id="4.2.1.11"/>
    </reaction>
    <physiologicalReaction direction="left-to-right" evidence="11">
        <dbReference type="Rhea" id="RHEA:10165"/>
    </physiologicalReaction>
</comment>
<organism evidence="18 19">
    <name type="scientific">Candidatus Fimicola merdigallinarum</name>
    <dbReference type="NCBI Taxonomy" id="2840819"/>
    <lineage>
        <taxon>Bacteria</taxon>
        <taxon>Bacillati</taxon>
        <taxon>Bacillota</taxon>
        <taxon>Clostridia</taxon>
        <taxon>Lachnospirales</taxon>
        <taxon>Lachnospiraceae</taxon>
        <taxon>Lachnospiraceae incertae sedis</taxon>
        <taxon>Candidatus Fimicola</taxon>
    </lineage>
</organism>
<dbReference type="EC" id="4.2.1.11" evidence="3 12"/>
<keyword evidence="9 12" id="KW-0324">Glycolysis</keyword>
<evidence type="ECO:0000256" key="6">
    <source>
        <dbReference type="ARBA" id="ARBA00022525"/>
    </source>
</evidence>
<dbReference type="EMBL" id="JADIMX010000121">
    <property type="protein sequence ID" value="MBO8434947.1"/>
    <property type="molecule type" value="Genomic_DNA"/>
</dbReference>
<dbReference type="SMART" id="SM01193">
    <property type="entry name" value="Enolase_N"/>
    <property type="match status" value="1"/>
</dbReference>
<dbReference type="InterPro" id="IPR020809">
    <property type="entry name" value="Enolase_CS"/>
</dbReference>
<evidence type="ECO:0000256" key="11">
    <source>
        <dbReference type="ARBA" id="ARBA00048951"/>
    </source>
</evidence>
<evidence type="ECO:0000259" key="17">
    <source>
        <dbReference type="SMART" id="SM01193"/>
    </source>
</evidence>
<feature type="binding site" evidence="12">
    <location>
        <position position="183"/>
    </location>
    <ligand>
        <name>(2R)-2-phosphoglycerate</name>
        <dbReference type="ChEBI" id="CHEBI:58289"/>
    </ligand>
</feature>
<keyword evidence="6 12" id="KW-0964">Secreted</keyword>